<dbReference type="SUPFAM" id="SSF51206">
    <property type="entry name" value="cAMP-binding domain-like"/>
    <property type="match status" value="1"/>
</dbReference>
<feature type="region of interest" description="Disordered" evidence="1">
    <location>
        <begin position="1"/>
        <end position="67"/>
    </location>
</feature>
<feature type="domain" description="Cyclic nucleotide-binding" evidence="3">
    <location>
        <begin position="711"/>
        <end position="782"/>
    </location>
</feature>
<dbReference type="InterPro" id="IPR052706">
    <property type="entry name" value="Membrane-Transporter-like"/>
</dbReference>
<evidence type="ECO:0000313" key="5">
    <source>
        <dbReference type="EMBL" id="EED94886.1"/>
    </source>
</evidence>
<organism evidence="5 6">
    <name type="scientific">Thalassiosira pseudonana</name>
    <name type="common">Marine diatom</name>
    <name type="synonym">Cyclotella nana</name>
    <dbReference type="NCBI Taxonomy" id="35128"/>
    <lineage>
        <taxon>Eukaryota</taxon>
        <taxon>Sar</taxon>
        <taxon>Stramenopiles</taxon>
        <taxon>Ochrophyta</taxon>
        <taxon>Bacillariophyta</taxon>
        <taxon>Coscinodiscophyceae</taxon>
        <taxon>Thalassiosirophycidae</taxon>
        <taxon>Thalassiosirales</taxon>
        <taxon>Thalassiosiraceae</taxon>
        <taxon>Thalassiosira</taxon>
    </lineage>
</organism>
<dbReference type="PANTHER" id="PTHR43310:SF2">
    <property type="entry name" value="SLC26A_SULP TRANSPORTER DOMAIN-CONTAINING PROTEIN"/>
    <property type="match status" value="1"/>
</dbReference>
<feature type="transmembrane region" description="Helical" evidence="2">
    <location>
        <begin position="146"/>
        <end position="167"/>
    </location>
</feature>
<dbReference type="PROSITE" id="PS50801">
    <property type="entry name" value="STAS"/>
    <property type="match status" value="1"/>
</dbReference>
<evidence type="ECO:0000256" key="2">
    <source>
        <dbReference type="SAM" id="Phobius"/>
    </source>
</evidence>
<keyword evidence="2" id="KW-1133">Transmembrane helix</keyword>
<dbReference type="RefSeq" id="XP_002287443.1">
    <property type="nucleotide sequence ID" value="XM_002287407.1"/>
</dbReference>
<gene>
    <name evidence="5" type="ORF">THAPSDRAFT_2734</name>
</gene>
<evidence type="ECO:0000259" key="3">
    <source>
        <dbReference type="PROSITE" id="PS50042"/>
    </source>
</evidence>
<dbReference type="AlphaFoldDB" id="B8BV73"/>
<dbReference type="InterPro" id="IPR002645">
    <property type="entry name" value="STAS_dom"/>
</dbReference>
<keyword evidence="2" id="KW-0812">Transmembrane</keyword>
<evidence type="ECO:0000259" key="4">
    <source>
        <dbReference type="PROSITE" id="PS50801"/>
    </source>
</evidence>
<evidence type="ECO:0000313" key="6">
    <source>
        <dbReference type="Proteomes" id="UP000001449"/>
    </source>
</evidence>
<feature type="transmembrane region" description="Helical" evidence="2">
    <location>
        <begin position="254"/>
        <end position="276"/>
    </location>
</feature>
<evidence type="ECO:0000256" key="1">
    <source>
        <dbReference type="SAM" id="MobiDB-lite"/>
    </source>
</evidence>
<feature type="transmembrane region" description="Helical" evidence="2">
    <location>
        <begin position="421"/>
        <end position="442"/>
    </location>
</feature>
<dbReference type="KEGG" id="tps:THAPSDRAFT_2734"/>
<feature type="domain" description="STAS" evidence="4">
    <location>
        <begin position="463"/>
        <end position="580"/>
    </location>
</feature>
<keyword evidence="2" id="KW-0472">Membrane</keyword>
<feature type="compositionally biased region" description="Basic and acidic residues" evidence="1">
    <location>
        <begin position="542"/>
        <end position="554"/>
    </location>
</feature>
<dbReference type="SUPFAM" id="SSF52091">
    <property type="entry name" value="SpoIIaa-like"/>
    <property type="match status" value="1"/>
</dbReference>
<reference evidence="5 6" key="2">
    <citation type="journal article" date="2008" name="Nature">
        <title>The Phaeodactylum genome reveals the evolutionary history of diatom genomes.</title>
        <authorList>
            <person name="Bowler C."/>
            <person name="Allen A.E."/>
            <person name="Badger J.H."/>
            <person name="Grimwood J."/>
            <person name="Jabbari K."/>
            <person name="Kuo A."/>
            <person name="Maheswari U."/>
            <person name="Martens C."/>
            <person name="Maumus F."/>
            <person name="Otillar R.P."/>
            <person name="Rayko E."/>
            <person name="Salamov A."/>
            <person name="Vandepoele K."/>
            <person name="Beszteri B."/>
            <person name="Gruber A."/>
            <person name="Heijde M."/>
            <person name="Katinka M."/>
            <person name="Mock T."/>
            <person name="Valentin K."/>
            <person name="Verret F."/>
            <person name="Berges J.A."/>
            <person name="Brownlee C."/>
            <person name="Cadoret J.P."/>
            <person name="Chiovitti A."/>
            <person name="Choi C.J."/>
            <person name="Coesel S."/>
            <person name="De Martino A."/>
            <person name="Detter J.C."/>
            <person name="Durkin C."/>
            <person name="Falciatore A."/>
            <person name="Fournet J."/>
            <person name="Haruta M."/>
            <person name="Huysman M.J."/>
            <person name="Jenkins B.D."/>
            <person name="Jiroutova K."/>
            <person name="Jorgensen R.E."/>
            <person name="Joubert Y."/>
            <person name="Kaplan A."/>
            <person name="Kroger N."/>
            <person name="Kroth P.G."/>
            <person name="La Roche J."/>
            <person name="Lindquist E."/>
            <person name="Lommer M."/>
            <person name="Martin-Jezequel V."/>
            <person name="Lopez P.J."/>
            <person name="Lucas S."/>
            <person name="Mangogna M."/>
            <person name="McGinnis K."/>
            <person name="Medlin L.K."/>
            <person name="Montsant A."/>
            <person name="Oudot-Le Secq M.P."/>
            <person name="Napoli C."/>
            <person name="Obornik M."/>
            <person name="Parker M.S."/>
            <person name="Petit J.L."/>
            <person name="Porcel B.M."/>
            <person name="Poulsen N."/>
            <person name="Robison M."/>
            <person name="Rychlewski L."/>
            <person name="Rynearson T.A."/>
            <person name="Schmutz J."/>
            <person name="Shapiro H."/>
            <person name="Siaut M."/>
            <person name="Stanley M."/>
            <person name="Sussman M.R."/>
            <person name="Taylor A.R."/>
            <person name="Vardi A."/>
            <person name="von Dassow P."/>
            <person name="Vyverman W."/>
            <person name="Willis A."/>
            <person name="Wyrwicz L.S."/>
            <person name="Rokhsar D.S."/>
            <person name="Weissenbach J."/>
            <person name="Armbrust E.V."/>
            <person name="Green B.R."/>
            <person name="Van de Peer Y."/>
            <person name="Grigoriev I.V."/>
        </authorList>
    </citation>
    <scope>NUCLEOTIDE SEQUENCE [LARGE SCALE GENOMIC DNA]</scope>
    <source>
        <strain evidence="5 6">CCMP1335</strain>
    </source>
</reference>
<dbReference type="STRING" id="35128.B8BV73"/>
<dbReference type="InterPro" id="IPR036513">
    <property type="entry name" value="STAS_dom_sf"/>
</dbReference>
<dbReference type="PANTHER" id="PTHR43310">
    <property type="entry name" value="SULFATE TRANSPORTER YBAR-RELATED"/>
    <property type="match status" value="1"/>
</dbReference>
<dbReference type="InterPro" id="IPR014710">
    <property type="entry name" value="RmlC-like_jellyroll"/>
</dbReference>
<keyword evidence="6" id="KW-1185">Reference proteome</keyword>
<proteinExistence type="predicted"/>
<dbReference type="HOGENOM" id="CLU_003182_4_1_1"/>
<dbReference type="GeneID" id="7446702"/>
<dbReference type="InterPro" id="IPR000595">
    <property type="entry name" value="cNMP-bd_dom"/>
</dbReference>
<dbReference type="PROSITE" id="PS50042">
    <property type="entry name" value="CNMP_BINDING_3"/>
    <property type="match status" value="1"/>
</dbReference>
<dbReference type="EMBL" id="CM000639">
    <property type="protein sequence ID" value="EED94886.1"/>
    <property type="molecule type" value="Genomic_DNA"/>
</dbReference>
<dbReference type="InParanoid" id="B8BV73"/>
<dbReference type="GO" id="GO:0016020">
    <property type="term" value="C:membrane"/>
    <property type="evidence" value="ECO:0000318"/>
    <property type="project" value="GO_Central"/>
</dbReference>
<dbReference type="Gene3D" id="3.30.750.24">
    <property type="entry name" value="STAS domain"/>
    <property type="match status" value="1"/>
</dbReference>
<name>B8BV73_THAPS</name>
<dbReference type="InterPro" id="IPR018490">
    <property type="entry name" value="cNMP-bd_dom_sf"/>
</dbReference>
<protein>
    <recommendedName>
        <fullName evidence="7">STAS domain-containing protein</fullName>
    </recommendedName>
</protein>
<feature type="transmembrane region" description="Helical" evidence="2">
    <location>
        <begin position="288"/>
        <end position="308"/>
    </location>
</feature>
<feature type="compositionally biased region" description="Polar residues" evidence="1">
    <location>
        <begin position="514"/>
        <end position="524"/>
    </location>
</feature>
<feature type="transmembrane region" description="Helical" evidence="2">
    <location>
        <begin position="397"/>
        <end position="415"/>
    </location>
</feature>
<dbReference type="Proteomes" id="UP000001449">
    <property type="component" value="Chromosome 2"/>
</dbReference>
<feature type="transmembrane region" description="Helical" evidence="2">
    <location>
        <begin position="314"/>
        <end position="336"/>
    </location>
</feature>
<feature type="region of interest" description="Disordered" evidence="1">
    <location>
        <begin position="514"/>
        <end position="555"/>
    </location>
</feature>
<accession>B8BV73</accession>
<sequence length="791" mass="85692">MASPPPLNNGCNSSPTPDYGSVNDDNDKLNTTTSNGPIHLHPTLDSLDVGPHAFRPSNSASPMPQDGHVFTQLRRNLSHSSSPRPSALTSPFLRKFSPSPDVLADTEGLTLPQAYDSSLNTPFLEDDGGDNKSNVAVEQVKNNESFIYYIIYACVNSVMCIPCLYGYASVIFNHSIYQPHINALSKLVIFSSVVHQFCFTSFSTLPFSIGQVQDAGLIFLSAMSHKIATKMLDEAGEESEEVTTCDAASVVGGYLAFIGYFCLEAGVALCISDTIMKPSDWALLLDKNSLLLAIPGILAGVALTAVARKCQDEAMLPISMVVIPVAFYAILFGFGFSIEDAREGGWVGEKSPPVPVSDLFQLVDFGKVRWDLVTDLVPTWLGFDLGYEWLVEVRHKLLLSEYIVLLATFVAIQFLGINGGIGLGIVVAIFDFVLTTASVSSVSKVSRRSLAFYAPNERVFVENHVYNSQHPKIVTLEIRGAVFFGSSMQVLSTILEKTGILLSVQEKQEISRINSPLPHNSRMNSVRIPESLSPASISPGSGRKEARREAEKAPAVETHPPRFLVLDLSSVSNVDASAARGCFLQLAKMCASRKIIVCAAGANHRMDWMMRTHDTASHFDVDEPSNDNKKILLFDDLNEALQYAEKTLVAELPSQSLQFKRFDLPSAASGDLANITLSTAFTHFLGVDPSDTAALEEYEKGGKAFHQDTKYSSGQTIFYSGENADGFFVVLSGSVVVLVEGRAVGTSNIVSGAGRQQPSQRRNFVDSSQISKVLSVGSIFGEQEGGVSFGI</sequence>
<dbReference type="Pfam" id="PF01740">
    <property type="entry name" value="STAS"/>
    <property type="match status" value="1"/>
</dbReference>
<dbReference type="eggNOG" id="KOG0236">
    <property type="taxonomic scope" value="Eukaryota"/>
</dbReference>
<dbReference type="Gene3D" id="2.60.120.10">
    <property type="entry name" value="Jelly Rolls"/>
    <property type="match status" value="1"/>
</dbReference>
<reference evidence="5 6" key="1">
    <citation type="journal article" date="2004" name="Science">
        <title>The genome of the diatom Thalassiosira pseudonana: ecology, evolution, and metabolism.</title>
        <authorList>
            <person name="Armbrust E.V."/>
            <person name="Berges J.A."/>
            <person name="Bowler C."/>
            <person name="Green B.R."/>
            <person name="Martinez D."/>
            <person name="Putnam N.H."/>
            <person name="Zhou S."/>
            <person name="Allen A.E."/>
            <person name="Apt K.E."/>
            <person name="Bechner M."/>
            <person name="Brzezinski M.A."/>
            <person name="Chaal B.K."/>
            <person name="Chiovitti A."/>
            <person name="Davis A.K."/>
            <person name="Demarest M.S."/>
            <person name="Detter J.C."/>
            <person name="Glavina T."/>
            <person name="Goodstein D."/>
            <person name="Hadi M.Z."/>
            <person name="Hellsten U."/>
            <person name="Hildebrand M."/>
            <person name="Jenkins B.D."/>
            <person name="Jurka J."/>
            <person name="Kapitonov V.V."/>
            <person name="Kroger N."/>
            <person name="Lau W.W."/>
            <person name="Lane T.W."/>
            <person name="Larimer F.W."/>
            <person name="Lippmeier J.C."/>
            <person name="Lucas S."/>
            <person name="Medina M."/>
            <person name="Montsant A."/>
            <person name="Obornik M."/>
            <person name="Parker M.S."/>
            <person name="Palenik B."/>
            <person name="Pazour G.J."/>
            <person name="Richardson P.M."/>
            <person name="Rynearson T.A."/>
            <person name="Saito M.A."/>
            <person name="Schwartz D.C."/>
            <person name="Thamatrakoln K."/>
            <person name="Valentin K."/>
            <person name="Vardi A."/>
            <person name="Wilkerson F.P."/>
            <person name="Rokhsar D.S."/>
        </authorList>
    </citation>
    <scope>NUCLEOTIDE SEQUENCE [LARGE SCALE GENOMIC DNA]</scope>
    <source>
        <strain evidence="5 6">CCMP1335</strain>
    </source>
</reference>
<dbReference type="PaxDb" id="35128-Thaps2734"/>
<evidence type="ECO:0008006" key="7">
    <source>
        <dbReference type="Google" id="ProtNLM"/>
    </source>
</evidence>